<organism evidence="2 3">
    <name type="scientific">Roseivivax lentus</name>
    <dbReference type="NCBI Taxonomy" id="633194"/>
    <lineage>
        <taxon>Bacteria</taxon>
        <taxon>Pseudomonadati</taxon>
        <taxon>Pseudomonadota</taxon>
        <taxon>Alphaproteobacteria</taxon>
        <taxon>Rhodobacterales</taxon>
        <taxon>Roseobacteraceae</taxon>
        <taxon>Roseivivax</taxon>
    </lineage>
</organism>
<accession>A0A1N7NZW1</accession>
<keyword evidence="3" id="KW-1185">Reference proteome</keyword>
<dbReference type="EMBL" id="FTOQ01000011">
    <property type="protein sequence ID" value="SIT03905.1"/>
    <property type="molecule type" value="Genomic_DNA"/>
</dbReference>
<dbReference type="Pfam" id="PF06568">
    <property type="entry name" value="YjiS-like"/>
    <property type="match status" value="1"/>
</dbReference>
<dbReference type="RefSeq" id="WP_076449417.1">
    <property type="nucleotide sequence ID" value="NZ_FTOQ01000011.1"/>
</dbReference>
<evidence type="ECO:0000259" key="1">
    <source>
        <dbReference type="Pfam" id="PF06568"/>
    </source>
</evidence>
<dbReference type="AlphaFoldDB" id="A0A1N7NZW1"/>
<reference evidence="3" key="1">
    <citation type="submission" date="2017-01" db="EMBL/GenBank/DDBJ databases">
        <authorList>
            <person name="Varghese N."/>
            <person name="Submissions S."/>
        </authorList>
    </citation>
    <scope>NUCLEOTIDE SEQUENCE [LARGE SCALE GENOMIC DNA]</scope>
    <source>
        <strain evidence="3">DSM 29430</strain>
    </source>
</reference>
<dbReference type="OrthoDB" id="8244198at2"/>
<protein>
    <submittedName>
        <fullName evidence="2">Uncharacterized conserved protein YjiS, DUF1127 family</fullName>
    </submittedName>
</protein>
<dbReference type="STRING" id="633194.SAMN05421759_11186"/>
<sequence length="69" mass="7718">MSYSQTYTGGANAGLFARIKSDLAAKLARRKVYRQTLNELMSLSDRELNDLGLNRSVLRSVAYQAAYDN</sequence>
<feature type="domain" description="YjiS-like" evidence="1">
    <location>
        <begin position="23"/>
        <end position="56"/>
    </location>
</feature>
<gene>
    <name evidence="2" type="ORF">SAMN05421759_11186</name>
</gene>
<dbReference type="Proteomes" id="UP000186684">
    <property type="component" value="Unassembled WGS sequence"/>
</dbReference>
<evidence type="ECO:0000313" key="2">
    <source>
        <dbReference type="EMBL" id="SIT03905.1"/>
    </source>
</evidence>
<name>A0A1N7NZW1_9RHOB</name>
<dbReference type="InterPro" id="IPR009506">
    <property type="entry name" value="YjiS-like"/>
</dbReference>
<proteinExistence type="predicted"/>
<evidence type="ECO:0000313" key="3">
    <source>
        <dbReference type="Proteomes" id="UP000186684"/>
    </source>
</evidence>